<evidence type="ECO:0000256" key="4">
    <source>
        <dbReference type="ARBA" id="ARBA00022989"/>
    </source>
</evidence>
<feature type="transmembrane region" description="Helical" evidence="7">
    <location>
        <begin position="334"/>
        <end position="354"/>
    </location>
</feature>
<comment type="subcellular location">
    <subcellularLocation>
        <location evidence="1">Cell membrane</location>
        <topology evidence="1">Multi-pass membrane protein</topology>
    </subcellularLocation>
</comment>
<feature type="transmembrane region" description="Helical" evidence="7">
    <location>
        <begin position="188"/>
        <end position="209"/>
    </location>
</feature>
<evidence type="ECO:0000256" key="5">
    <source>
        <dbReference type="ARBA" id="ARBA00023136"/>
    </source>
</evidence>
<dbReference type="InterPro" id="IPR011701">
    <property type="entry name" value="MFS"/>
</dbReference>
<name>A0A1M6BYW7_9ACTN</name>
<dbReference type="PANTHER" id="PTHR23513:SF11">
    <property type="entry name" value="STAPHYLOFERRIN A TRANSPORTER"/>
    <property type="match status" value="1"/>
</dbReference>
<dbReference type="AlphaFoldDB" id="A0A1M6BYW7"/>
<feature type="transmembrane region" description="Helical" evidence="7">
    <location>
        <begin position="12"/>
        <end position="38"/>
    </location>
</feature>
<feature type="transmembrane region" description="Helical" evidence="7">
    <location>
        <begin position="118"/>
        <end position="137"/>
    </location>
</feature>
<accession>A0A1M6BYW7</accession>
<evidence type="ECO:0000256" key="2">
    <source>
        <dbReference type="ARBA" id="ARBA00022475"/>
    </source>
</evidence>
<evidence type="ECO:0000256" key="6">
    <source>
        <dbReference type="SAM" id="MobiDB-lite"/>
    </source>
</evidence>
<dbReference type="GO" id="GO:0022857">
    <property type="term" value="F:transmembrane transporter activity"/>
    <property type="evidence" value="ECO:0007669"/>
    <property type="project" value="InterPro"/>
</dbReference>
<dbReference type="Pfam" id="PF07690">
    <property type="entry name" value="MFS_1"/>
    <property type="match status" value="1"/>
</dbReference>
<dbReference type="SUPFAM" id="SSF103473">
    <property type="entry name" value="MFS general substrate transporter"/>
    <property type="match status" value="1"/>
</dbReference>
<gene>
    <name evidence="8" type="ORF">SAMN05421803_101518</name>
</gene>
<feature type="transmembrane region" description="Helical" evidence="7">
    <location>
        <begin position="360"/>
        <end position="381"/>
    </location>
</feature>
<dbReference type="Proteomes" id="UP000184452">
    <property type="component" value="Unassembled WGS sequence"/>
</dbReference>
<dbReference type="Gene3D" id="1.20.1250.20">
    <property type="entry name" value="MFS general substrate transporter like domains"/>
    <property type="match status" value="1"/>
</dbReference>
<feature type="region of interest" description="Disordered" evidence="6">
    <location>
        <begin position="213"/>
        <end position="252"/>
    </location>
</feature>
<keyword evidence="9" id="KW-1185">Reference proteome</keyword>
<feature type="compositionally biased region" description="Pro residues" evidence="6">
    <location>
        <begin position="216"/>
        <end position="228"/>
    </location>
</feature>
<dbReference type="InterPro" id="IPR036259">
    <property type="entry name" value="MFS_trans_sf"/>
</dbReference>
<organism evidence="8 9">
    <name type="scientific">Nocardiopsis flavescens</name>
    <dbReference type="NCBI Taxonomy" id="758803"/>
    <lineage>
        <taxon>Bacteria</taxon>
        <taxon>Bacillati</taxon>
        <taxon>Actinomycetota</taxon>
        <taxon>Actinomycetes</taxon>
        <taxon>Streptosporangiales</taxon>
        <taxon>Nocardiopsidaceae</taxon>
        <taxon>Nocardiopsis</taxon>
    </lineage>
</organism>
<keyword evidence="2" id="KW-1003">Cell membrane</keyword>
<dbReference type="PANTHER" id="PTHR23513">
    <property type="entry name" value="INTEGRAL MEMBRANE EFFLUX PROTEIN-RELATED"/>
    <property type="match status" value="1"/>
</dbReference>
<sequence>MGYLRLLRQGRVAALWSAQLVAVVGGRLYALAVMWLVWEATESAFLMGLVAVLESLPYILMGAFGWRLTARLATWGRLALVQLAYAAVVAAVPLAWALLDSRAAEAGAAGAADSAAHLRVAVLLVVALLVGTASSLLEPLLPALAPSLVDGDRVRPLMGLLDLAGRLARILGPGAAGALLLVVDEVGFYGATAAAFLVSAAVIAGLGGVPGSARPAPGPGPGPGPRTPAPLAHRPSHPAARSRLPHAPPQPLRPGATAAGWRILVRSHPSVAVAVVLNGAGQLAATASAVGLPILLTTVHGQGMAVYGALTALTAAGAVAGNLAVGNLRPRGPWLPVFCASWAVAGVLLAAMGLAPTVGVLAAVMVLSGAAMPWASVTLQVSIADRFPVAERVAVLSAHHMVVRLCGTAGMLVVPLLVAADPPTGLALTGLGLVAAALAAGVLGRRIPETAPEG</sequence>
<feature type="transmembrane region" description="Helical" evidence="7">
    <location>
        <begin position="402"/>
        <end position="420"/>
    </location>
</feature>
<keyword evidence="4 7" id="KW-1133">Transmembrane helix</keyword>
<evidence type="ECO:0000256" key="7">
    <source>
        <dbReference type="SAM" id="Phobius"/>
    </source>
</evidence>
<dbReference type="STRING" id="758803.SAMN05421803_101518"/>
<dbReference type="EMBL" id="FQZK01000001">
    <property type="protein sequence ID" value="SHI53781.1"/>
    <property type="molecule type" value="Genomic_DNA"/>
</dbReference>
<keyword evidence="3 7" id="KW-0812">Transmembrane</keyword>
<protein>
    <recommendedName>
        <fullName evidence="10">Major Facilitator Superfamily protein</fullName>
    </recommendedName>
</protein>
<feature type="transmembrane region" description="Helical" evidence="7">
    <location>
        <begin position="426"/>
        <end position="444"/>
    </location>
</feature>
<feature type="transmembrane region" description="Helical" evidence="7">
    <location>
        <begin position="44"/>
        <end position="66"/>
    </location>
</feature>
<feature type="transmembrane region" description="Helical" evidence="7">
    <location>
        <begin position="271"/>
        <end position="292"/>
    </location>
</feature>
<evidence type="ECO:0000313" key="9">
    <source>
        <dbReference type="Proteomes" id="UP000184452"/>
    </source>
</evidence>
<evidence type="ECO:0000313" key="8">
    <source>
        <dbReference type="EMBL" id="SHI53781.1"/>
    </source>
</evidence>
<dbReference type="OrthoDB" id="4544939at2"/>
<dbReference type="GO" id="GO:0005886">
    <property type="term" value="C:plasma membrane"/>
    <property type="evidence" value="ECO:0007669"/>
    <property type="project" value="UniProtKB-SubCell"/>
</dbReference>
<evidence type="ECO:0000256" key="3">
    <source>
        <dbReference type="ARBA" id="ARBA00022692"/>
    </source>
</evidence>
<keyword evidence="5 7" id="KW-0472">Membrane</keyword>
<proteinExistence type="predicted"/>
<evidence type="ECO:0008006" key="10">
    <source>
        <dbReference type="Google" id="ProtNLM"/>
    </source>
</evidence>
<feature type="transmembrane region" description="Helical" evidence="7">
    <location>
        <begin position="304"/>
        <end position="325"/>
    </location>
</feature>
<dbReference type="RefSeq" id="WP_073374456.1">
    <property type="nucleotide sequence ID" value="NZ_FQZK01000001.1"/>
</dbReference>
<reference evidence="8 9" key="1">
    <citation type="submission" date="2016-11" db="EMBL/GenBank/DDBJ databases">
        <authorList>
            <person name="Jaros S."/>
            <person name="Januszkiewicz K."/>
            <person name="Wedrychowicz H."/>
        </authorList>
    </citation>
    <scope>NUCLEOTIDE SEQUENCE [LARGE SCALE GENOMIC DNA]</scope>
    <source>
        <strain evidence="8 9">CGMCC 4.5723</strain>
    </source>
</reference>
<feature type="transmembrane region" description="Helical" evidence="7">
    <location>
        <begin position="78"/>
        <end position="98"/>
    </location>
</feature>
<evidence type="ECO:0000256" key="1">
    <source>
        <dbReference type="ARBA" id="ARBA00004651"/>
    </source>
</evidence>